<proteinExistence type="predicted"/>
<dbReference type="Proteomes" id="UP000324222">
    <property type="component" value="Unassembled WGS sequence"/>
</dbReference>
<evidence type="ECO:0000313" key="1">
    <source>
        <dbReference type="EMBL" id="MPC71180.1"/>
    </source>
</evidence>
<dbReference type="AlphaFoldDB" id="A0A5B7HFM8"/>
<reference evidence="1 2" key="1">
    <citation type="submission" date="2019-05" db="EMBL/GenBank/DDBJ databases">
        <title>Another draft genome of Portunus trituberculatus and its Hox gene families provides insights of decapod evolution.</title>
        <authorList>
            <person name="Jeong J.-H."/>
            <person name="Song I."/>
            <person name="Kim S."/>
            <person name="Choi T."/>
            <person name="Kim D."/>
            <person name="Ryu S."/>
            <person name="Kim W."/>
        </authorList>
    </citation>
    <scope>NUCLEOTIDE SEQUENCE [LARGE SCALE GENOMIC DNA]</scope>
    <source>
        <tissue evidence="1">Muscle</tissue>
    </source>
</reference>
<comment type="caution">
    <text evidence="1">The sequence shown here is derived from an EMBL/GenBank/DDBJ whole genome shotgun (WGS) entry which is preliminary data.</text>
</comment>
<dbReference type="EMBL" id="VSRR010032464">
    <property type="protein sequence ID" value="MPC71180.1"/>
    <property type="molecule type" value="Genomic_DNA"/>
</dbReference>
<sequence>MGTLYCILHSSPLQGNSTLVIPAAPPSPHATQACLKTMDGFREGNPRFLEVPCDSVMSRCGSSSHSCRRQYL</sequence>
<protein>
    <submittedName>
        <fullName evidence="1">Uncharacterized protein</fullName>
    </submittedName>
</protein>
<keyword evidence="2" id="KW-1185">Reference proteome</keyword>
<gene>
    <name evidence="1" type="ORF">E2C01_065452</name>
</gene>
<evidence type="ECO:0000313" key="2">
    <source>
        <dbReference type="Proteomes" id="UP000324222"/>
    </source>
</evidence>
<organism evidence="1 2">
    <name type="scientific">Portunus trituberculatus</name>
    <name type="common">Swimming crab</name>
    <name type="synonym">Neptunus trituberculatus</name>
    <dbReference type="NCBI Taxonomy" id="210409"/>
    <lineage>
        <taxon>Eukaryota</taxon>
        <taxon>Metazoa</taxon>
        <taxon>Ecdysozoa</taxon>
        <taxon>Arthropoda</taxon>
        <taxon>Crustacea</taxon>
        <taxon>Multicrustacea</taxon>
        <taxon>Malacostraca</taxon>
        <taxon>Eumalacostraca</taxon>
        <taxon>Eucarida</taxon>
        <taxon>Decapoda</taxon>
        <taxon>Pleocyemata</taxon>
        <taxon>Brachyura</taxon>
        <taxon>Eubrachyura</taxon>
        <taxon>Portunoidea</taxon>
        <taxon>Portunidae</taxon>
        <taxon>Portuninae</taxon>
        <taxon>Portunus</taxon>
    </lineage>
</organism>
<name>A0A5B7HFM8_PORTR</name>
<accession>A0A5B7HFM8</accession>